<dbReference type="InterPro" id="IPR032631">
    <property type="entry name" value="P-type_ATPase_N"/>
</dbReference>
<evidence type="ECO:0000259" key="3">
    <source>
        <dbReference type="Pfam" id="PF16209"/>
    </source>
</evidence>
<dbReference type="EMBL" id="GG700654">
    <property type="protein sequence ID" value="EGD90150.2"/>
    <property type="molecule type" value="Genomic_DNA"/>
</dbReference>
<dbReference type="SUPFAM" id="SSF81653">
    <property type="entry name" value="Calcium ATPase, transduction domain A"/>
    <property type="match status" value="1"/>
</dbReference>
<feature type="transmembrane region" description="Helical" evidence="2">
    <location>
        <begin position="284"/>
        <end position="303"/>
    </location>
</feature>
<evidence type="ECO:0000256" key="2">
    <source>
        <dbReference type="SAM" id="Phobius"/>
    </source>
</evidence>
<dbReference type="Gene3D" id="2.70.150.10">
    <property type="entry name" value="Calcium-transporting ATPase, cytoplasmic transduction domain A"/>
    <property type="match status" value="1"/>
</dbReference>
<evidence type="ECO:0000313" key="4">
    <source>
        <dbReference type="EMBL" id="EGD90150.2"/>
    </source>
</evidence>
<gene>
    <name evidence="4" type="ORF">TERG_06380</name>
</gene>
<evidence type="ECO:0000256" key="1">
    <source>
        <dbReference type="SAM" id="MobiDB-lite"/>
    </source>
</evidence>
<evidence type="ECO:0000313" key="5">
    <source>
        <dbReference type="Proteomes" id="UP000008864"/>
    </source>
</evidence>
<feature type="transmembrane region" description="Helical" evidence="2">
    <location>
        <begin position="507"/>
        <end position="533"/>
    </location>
</feature>
<dbReference type="OrthoDB" id="377733at2759"/>
<dbReference type="PANTHER" id="PTHR24092:SF174">
    <property type="entry name" value="PHOSPHOLIPID-TRANSPORTING ATPASE DNF3-RELATED"/>
    <property type="match status" value="1"/>
</dbReference>
<dbReference type="STRING" id="559305.F2SV88"/>
<feature type="region of interest" description="Disordered" evidence="1">
    <location>
        <begin position="52"/>
        <end position="96"/>
    </location>
</feature>
<feature type="region of interest" description="Disordered" evidence="1">
    <location>
        <begin position="114"/>
        <end position="145"/>
    </location>
</feature>
<dbReference type="HOGENOM" id="CLU_425258_0_0_1"/>
<feature type="compositionally biased region" description="Polar residues" evidence="1">
    <location>
        <begin position="78"/>
        <end position="88"/>
    </location>
</feature>
<sequence>MGEGLESSGRGNQNTVEYESIALQPTSEQQQQEQEIPQNMHDLDQRRHSLNRVRFSSDINRAAEQTVPTSRAAESDSNETSLTTTPVSASPGVLTAGRNRGYSLRRVLFNRNLLTQQQQPEEPDLERNEASTNEQSDKETIDSGTFPKVATEKYSVLPQHSDFLKSTTSFLTAKPRQTFSITHTINSWLAFLLSLFKTHILRIKDIPPSADGRHVDLDAYNTKPRTDERTGKHYVSNTIRSSRYSLWSFLPRQLIAQFSKLANFYFLCVSILQMIPGLSTTGTFTTLAPLLIFVGISISKEGYDDVRRYRLDKEENNRIASVLCPSEEAQDGSYESLPMTAGDMSSKATDHPQPWINVKWVDIKVGDIIKLERDQAVPADIVLLYADDPNGIAYIETMALDGETNLKSKKPCSLVAKTFNSTDDIINDRSTHFVLEDPNMDLYKFEGNVTVGDETAPLTNNEVVYRGSILRNTHEAIGMVIYTGEECKIRMNATKNPRIKAPAIQSVVNRVVVLIVILVLSLAGACTIAYKYWSRSTERMSWYLEQANVSFGPIFSSFLIMLNTMIPISLYVTLEIVKVAQMFLLNDVDMYDKTSNTPMEARTSAINEELGQIRYIYLFLFYLASCSKDVLTGLAMYFRTKPAP</sequence>
<protein>
    <recommendedName>
        <fullName evidence="3">P-type ATPase N-terminal domain-containing protein</fullName>
    </recommendedName>
</protein>
<dbReference type="eggNOG" id="KOG0206">
    <property type="taxonomic scope" value="Eukaryota"/>
</dbReference>
<feature type="compositionally biased region" description="Polar residues" evidence="1">
    <location>
        <begin position="9"/>
        <end position="27"/>
    </location>
</feature>
<dbReference type="GO" id="GO:0005886">
    <property type="term" value="C:plasma membrane"/>
    <property type="evidence" value="ECO:0007669"/>
    <property type="project" value="TreeGrafter"/>
</dbReference>
<dbReference type="InParanoid" id="F2SV88"/>
<dbReference type="Pfam" id="PF16209">
    <property type="entry name" value="PhoLip_ATPase_N"/>
    <property type="match status" value="1"/>
</dbReference>
<dbReference type="PANTHER" id="PTHR24092">
    <property type="entry name" value="PROBABLE PHOSPHOLIPID-TRANSPORTING ATPASE"/>
    <property type="match status" value="1"/>
</dbReference>
<keyword evidence="2" id="KW-0812">Transmembrane</keyword>
<dbReference type="InterPro" id="IPR008250">
    <property type="entry name" value="ATPase_P-typ_transduc_dom_A_sf"/>
</dbReference>
<dbReference type="InterPro" id="IPR023298">
    <property type="entry name" value="ATPase_P-typ_TM_dom_sf"/>
</dbReference>
<dbReference type="GO" id="GO:0006892">
    <property type="term" value="P:post-Golgi vesicle-mediated transport"/>
    <property type="evidence" value="ECO:0007669"/>
    <property type="project" value="TreeGrafter"/>
</dbReference>
<feature type="compositionally biased region" description="Basic and acidic residues" evidence="1">
    <location>
        <begin position="125"/>
        <end position="141"/>
    </location>
</feature>
<dbReference type="RefSeq" id="XP_047604593.1">
    <property type="nucleotide sequence ID" value="XM_047748607.1"/>
</dbReference>
<name>F2SV88_TRIRC</name>
<dbReference type="AlphaFoldDB" id="F2SV88"/>
<dbReference type="GO" id="GO:0032456">
    <property type="term" value="P:endocytic recycling"/>
    <property type="evidence" value="ECO:0007669"/>
    <property type="project" value="TreeGrafter"/>
</dbReference>
<accession>F2SV88</accession>
<keyword evidence="2" id="KW-0472">Membrane</keyword>
<feature type="transmembrane region" description="Helical" evidence="2">
    <location>
        <begin position="615"/>
        <end position="638"/>
    </location>
</feature>
<dbReference type="SUPFAM" id="SSF81665">
    <property type="entry name" value="Calcium ATPase, transmembrane domain M"/>
    <property type="match status" value="1"/>
</dbReference>
<feature type="transmembrane region" description="Helical" evidence="2">
    <location>
        <begin position="553"/>
        <end position="574"/>
    </location>
</feature>
<keyword evidence="5" id="KW-1185">Reference proteome</keyword>
<dbReference type="GO" id="GO:0005802">
    <property type="term" value="C:trans-Golgi network"/>
    <property type="evidence" value="ECO:0007669"/>
    <property type="project" value="TreeGrafter"/>
</dbReference>
<keyword evidence="2" id="KW-1133">Transmembrane helix</keyword>
<feature type="domain" description="P-type ATPase N-terminal" evidence="3">
    <location>
        <begin position="228"/>
        <end position="287"/>
    </location>
</feature>
<organism evidence="4 5">
    <name type="scientific">Trichophyton rubrum (strain ATCC MYA-4607 / CBS 118892)</name>
    <name type="common">Athlete's foot fungus</name>
    <dbReference type="NCBI Taxonomy" id="559305"/>
    <lineage>
        <taxon>Eukaryota</taxon>
        <taxon>Fungi</taxon>
        <taxon>Dikarya</taxon>
        <taxon>Ascomycota</taxon>
        <taxon>Pezizomycotina</taxon>
        <taxon>Eurotiomycetes</taxon>
        <taxon>Eurotiomycetidae</taxon>
        <taxon>Onygenales</taxon>
        <taxon>Arthrodermataceae</taxon>
        <taxon>Trichophyton</taxon>
    </lineage>
</organism>
<dbReference type="VEuPathDB" id="FungiDB:TERG_06380"/>
<dbReference type="GO" id="GO:0045332">
    <property type="term" value="P:phospholipid translocation"/>
    <property type="evidence" value="ECO:0007669"/>
    <property type="project" value="TreeGrafter"/>
</dbReference>
<proteinExistence type="predicted"/>
<dbReference type="Proteomes" id="UP000008864">
    <property type="component" value="Unassembled WGS sequence"/>
</dbReference>
<feature type="region of interest" description="Disordered" evidence="1">
    <location>
        <begin position="1"/>
        <end position="36"/>
    </location>
</feature>
<dbReference type="GO" id="GO:0140326">
    <property type="term" value="F:ATPase-coupled intramembrane lipid transporter activity"/>
    <property type="evidence" value="ECO:0007669"/>
    <property type="project" value="TreeGrafter"/>
</dbReference>
<reference evidence="5" key="1">
    <citation type="journal article" date="2012" name="MBio">
        <title>Comparative genome analysis of Trichophyton rubrum and related dermatophytes reveals candidate genes involved in infection.</title>
        <authorList>
            <person name="Martinez D.A."/>
            <person name="Oliver B.G."/>
            <person name="Graeser Y."/>
            <person name="Goldberg J.M."/>
            <person name="Li W."/>
            <person name="Martinez-Rossi N.M."/>
            <person name="Monod M."/>
            <person name="Shelest E."/>
            <person name="Barton R.C."/>
            <person name="Birch E."/>
            <person name="Brakhage A.A."/>
            <person name="Chen Z."/>
            <person name="Gurr S.J."/>
            <person name="Heiman D."/>
            <person name="Heitman J."/>
            <person name="Kosti I."/>
            <person name="Rossi A."/>
            <person name="Saif S."/>
            <person name="Samalova M."/>
            <person name="Saunders C.W."/>
            <person name="Shea T."/>
            <person name="Summerbell R.C."/>
            <person name="Xu J."/>
            <person name="Young S."/>
            <person name="Zeng Q."/>
            <person name="Birren B.W."/>
            <person name="Cuomo C.A."/>
            <person name="White T.C."/>
        </authorList>
    </citation>
    <scope>NUCLEOTIDE SEQUENCE [LARGE SCALE GENOMIC DNA]</scope>
    <source>
        <strain evidence="5">ATCC MYA-4607 / CBS 118892</strain>
    </source>
</reference>
<dbReference type="GeneID" id="10375519"/>